<evidence type="ECO:0000256" key="4">
    <source>
        <dbReference type="SAM" id="SignalP"/>
    </source>
</evidence>
<sequence length="329" mass="34132">MKKTIALLVSLALVLLTFAACGGEAQNEDAPAEKTTIRLATLKGPTGIGSVKLWADNDAGTAANAYSVTLCTDPTEVTAGMIAGNYDVAACPLNMAAVLYNKLEGNVQMLAVNTLGTLYLLSAQPLESIADLAGRTVVTAGQGATPEYVLRYLLEENGLADSVSVEFRSEHAEVATLAAAAAAEDSTLYLLPEPNVTSALLQNKALSVALDLSDAFESASGVALAMGCIVAKKDFVEANRAAVDAFLQEYKASVEYTGTNLDETAALCETYGVIPKAAVAKQAIPRCSIAFQSGAQMRETASANLDVLFEANAQSVGGALPGDDFWYGA</sequence>
<dbReference type="Proteomes" id="UP000824071">
    <property type="component" value="Unassembled WGS sequence"/>
</dbReference>
<dbReference type="SUPFAM" id="SSF53850">
    <property type="entry name" value="Periplasmic binding protein-like II"/>
    <property type="match status" value="1"/>
</dbReference>
<keyword evidence="4" id="KW-0732">Signal</keyword>
<name>A0A9D1IG20_9FIRM</name>
<dbReference type="EMBL" id="DVMW01000033">
    <property type="protein sequence ID" value="HIU36031.1"/>
    <property type="molecule type" value="Genomic_DNA"/>
</dbReference>
<feature type="signal peptide" evidence="4">
    <location>
        <begin position="1"/>
        <end position="19"/>
    </location>
</feature>
<evidence type="ECO:0000256" key="1">
    <source>
        <dbReference type="ARBA" id="ARBA00004863"/>
    </source>
</evidence>
<reference evidence="5" key="1">
    <citation type="submission" date="2020-10" db="EMBL/GenBank/DDBJ databases">
        <authorList>
            <person name="Gilroy R."/>
        </authorList>
    </citation>
    <scope>NUCLEOTIDE SEQUENCE</scope>
    <source>
        <strain evidence="5">ChiGjej1B1-19959</strain>
    </source>
</reference>
<dbReference type="AlphaFoldDB" id="A0A9D1IG20"/>
<proteinExistence type="predicted"/>
<dbReference type="PIRSF" id="PIRSF027386">
    <property type="entry name" value="UCP027386_ABC_sbc_TM0202"/>
    <property type="match status" value="1"/>
</dbReference>
<dbReference type="InterPro" id="IPR003773">
    <property type="entry name" value="Menaquinone_biosynth"/>
</dbReference>
<dbReference type="PANTHER" id="PTHR30024">
    <property type="entry name" value="ALIPHATIC SULFONATES-BINDING PROTEIN-RELATED"/>
    <property type="match status" value="1"/>
</dbReference>
<reference evidence="5" key="2">
    <citation type="journal article" date="2021" name="PeerJ">
        <title>Extensive microbial diversity within the chicken gut microbiome revealed by metagenomics and culture.</title>
        <authorList>
            <person name="Gilroy R."/>
            <person name="Ravi A."/>
            <person name="Getino M."/>
            <person name="Pursley I."/>
            <person name="Horton D.L."/>
            <person name="Alikhan N.F."/>
            <person name="Baker D."/>
            <person name="Gharbi K."/>
            <person name="Hall N."/>
            <person name="Watson M."/>
            <person name="Adriaenssens E.M."/>
            <person name="Foster-Nyarko E."/>
            <person name="Jarju S."/>
            <person name="Secka A."/>
            <person name="Antonio M."/>
            <person name="Oren A."/>
            <person name="Chaudhuri R.R."/>
            <person name="La Ragione R."/>
            <person name="Hildebrand F."/>
            <person name="Pallen M.J."/>
        </authorList>
    </citation>
    <scope>NUCLEOTIDE SEQUENCE</scope>
    <source>
        <strain evidence="5">ChiGjej1B1-19959</strain>
    </source>
</reference>
<evidence type="ECO:0000313" key="6">
    <source>
        <dbReference type="Proteomes" id="UP000824071"/>
    </source>
</evidence>
<gene>
    <name evidence="5" type="ORF">IAC53_05435</name>
</gene>
<dbReference type="InterPro" id="IPR027024">
    <property type="entry name" value="UCP027386_ABC_sbc_TM0202"/>
</dbReference>
<feature type="chain" id="PRO_5039300397" evidence="4">
    <location>
        <begin position="20"/>
        <end position="329"/>
    </location>
</feature>
<comment type="caution">
    <text evidence="5">The sequence shown here is derived from an EMBL/GenBank/DDBJ whole genome shotgun (WGS) entry which is preliminary data.</text>
</comment>
<dbReference type="Pfam" id="PF02621">
    <property type="entry name" value="VitK2_biosynth"/>
    <property type="match status" value="1"/>
</dbReference>
<organism evidence="5 6">
    <name type="scientific">Candidatus Fimenecus excrementigallinarum</name>
    <dbReference type="NCBI Taxonomy" id="2840816"/>
    <lineage>
        <taxon>Bacteria</taxon>
        <taxon>Bacillati</taxon>
        <taxon>Bacillota</taxon>
        <taxon>Clostridia</taxon>
        <taxon>Candidatus Fimenecus</taxon>
    </lineage>
</organism>
<keyword evidence="3" id="KW-0456">Lyase</keyword>
<evidence type="ECO:0000256" key="2">
    <source>
        <dbReference type="ARBA" id="ARBA00022428"/>
    </source>
</evidence>
<evidence type="ECO:0000313" key="5">
    <source>
        <dbReference type="EMBL" id="HIU36031.1"/>
    </source>
</evidence>
<dbReference type="Gene3D" id="3.40.190.10">
    <property type="entry name" value="Periplasmic binding protein-like II"/>
    <property type="match status" value="2"/>
</dbReference>
<dbReference type="GO" id="GO:0009234">
    <property type="term" value="P:menaquinone biosynthetic process"/>
    <property type="evidence" value="ECO:0007669"/>
    <property type="project" value="UniProtKB-KW"/>
</dbReference>
<keyword evidence="2" id="KW-0474">Menaquinone biosynthesis</keyword>
<dbReference type="PROSITE" id="PS51257">
    <property type="entry name" value="PROKAR_LIPOPROTEIN"/>
    <property type="match status" value="1"/>
</dbReference>
<protein>
    <submittedName>
        <fullName evidence="5">ABC transporter substrate-binding protein</fullName>
    </submittedName>
</protein>
<dbReference type="GO" id="GO:0016829">
    <property type="term" value="F:lyase activity"/>
    <property type="evidence" value="ECO:0007669"/>
    <property type="project" value="UniProtKB-KW"/>
</dbReference>
<evidence type="ECO:0000256" key="3">
    <source>
        <dbReference type="ARBA" id="ARBA00023239"/>
    </source>
</evidence>
<accession>A0A9D1IG20</accession>
<comment type="pathway">
    <text evidence="1">Quinol/quinone metabolism; menaquinone biosynthesis.</text>
</comment>
<dbReference type="PANTHER" id="PTHR30024:SF46">
    <property type="entry name" value="ABC TRANSPORTER, SUBSTRATE-BINDING LIPOPROTEIN"/>
    <property type="match status" value="1"/>
</dbReference>